<dbReference type="PANTHER" id="PTHR30469">
    <property type="entry name" value="MULTIDRUG RESISTANCE PROTEIN MDTA"/>
    <property type="match status" value="1"/>
</dbReference>
<evidence type="ECO:0000256" key="3">
    <source>
        <dbReference type="SAM" id="MobiDB-lite"/>
    </source>
</evidence>
<name>A0ABV2DAP9_9HYPH</name>
<feature type="region of interest" description="Disordered" evidence="3">
    <location>
        <begin position="16"/>
        <end position="39"/>
    </location>
</feature>
<keyword evidence="4" id="KW-0472">Membrane</keyword>
<evidence type="ECO:0000313" key="7">
    <source>
        <dbReference type="EMBL" id="MET2827110.1"/>
    </source>
</evidence>
<dbReference type="InterPro" id="IPR006143">
    <property type="entry name" value="RND_pump_MFP"/>
</dbReference>
<sequence length="378" mass="39536">MNTATEHDRQLAQKLKSLALQPVTFDPEPPPRSGPSRRDIRRPLAFAGVSTLVIAGLAAFALPSMLDHVRGDPPAVSGSGPAASATTGSAGLKEPPDITAPTTRPATREVTGSGHVVAPQSAEVFSRYEGRIVAVAVEVGDRVEAGQLLVRLDDSAARFKLRQTRIAEASAKLALAARNIDLAQASASFDRATTLFARGTASRQQLEDAQTLRERAENSVTQAGQDLAKAELDREEAELTVDELTVVAPIAGTVTVRNARLGESVLARADSVKENASLLTIVDTGSLAIDADIAETSIALVRPGLRGEAVLDGFPEQPFAVTIDRIAPAASAEKGTVALRLSLVSPPTGIRPNMAARISIAGMLQTTAGADNRKGTQQ</sequence>
<dbReference type="InterPro" id="IPR058625">
    <property type="entry name" value="MdtA-like_BSH"/>
</dbReference>
<dbReference type="Pfam" id="PF25917">
    <property type="entry name" value="BSH_RND"/>
    <property type="match status" value="1"/>
</dbReference>
<feature type="region of interest" description="Disordered" evidence="3">
    <location>
        <begin position="72"/>
        <end position="115"/>
    </location>
</feature>
<dbReference type="NCBIfam" id="TIGR01730">
    <property type="entry name" value="RND_mfp"/>
    <property type="match status" value="1"/>
</dbReference>
<gene>
    <name evidence="7" type="ORF">ABVQ20_09000</name>
</gene>
<proteinExistence type="inferred from homology"/>
<feature type="coiled-coil region" evidence="2">
    <location>
        <begin position="206"/>
        <end position="247"/>
    </location>
</feature>
<organism evidence="7 8">
    <name type="scientific">Mesorhizobium shangrilense</name>
    <dbReference type="NCBI Taxonomy" id="460060"/>
    <lineage>
        <taxon>Bacteria</taxon>
        <taxon>Pseudomonadati</taxon>
        <taxon>Pseudomonadota</taxon>
        <taxon>Alphaproteobacteria</taxon>
        <taxon>Hyphomicrobiales</taxon>
        <taxon>Phyllobacteriaceae</taxon>
        <taxon>Mesorhizobium</taxon>
    </lineage>
</organism>
<keyword evidence="2" id="KW-0175">Coiled coil</keyword>
<dbReference type="Gene3D" id="2.40.30.170">
    <property type="match status" value="1"/>
</dbReference>
<dbReference type="Proteomes" id="UP001548832">
    <property type="component" value="Unassembled WGS sequence"/>
</dbReference>
<accession>A0ABV2DAP9</accession>
<keyword evidence="4" id="KW-1133">Transmembrane helix</keyword>
<keyword evidence="4" id="KW-0812">Transmembrane</keyword>
<protein>
    <submittedName>
        <fullName evidence="7">Efflux RND transporter periplasmic adaptor subunit</fullName>
    </submittedName>
</protein>
<evidence type="ECO:0000259" key="6">
    <source>
        <dbReference type="Pfam" id="PF25954"/>
    </source>
</evidence>
<evidence type="ECO:0000256" key="4">
    <source>
        <dbReference type="SAM" id="Phobius"/>
    </source>
</evidence>
<comment type="caution">
    <text evidence="7">The sequence shown here is derived from an EMBL/GenBank/DDBJ whole genome shotgun (WGS) entry which is preliminary data.</text>
</comment>
<feature type="compositionally biased region" description="Low complexity" evidence="3">
    <location>
        <begin position="73"/>
        <end position="91"/>
    </location>
</feature>
<evidence type="ECO:0000256" key="1">
    <source>
        <dbReference type="ARBA" id="ARBA00009477"/>
    </source>
</evidence>
<feature type="domain" description="CusB-like beta-barrel" evidence="6">
    <location>
        <begin position="289"/>
        <end position="362"/>
    </location>
</feature>
<feature type="transmembrane region" description="Helical" evidence="4">
    <location>
        <begin position="44"/>
        <end position="66"/>
    </location>
</feature>
<dbReference type="Gene3D" id="2.40.50.100">
    <property type="match status" value="1"/>
</dbReference>
<dbReference type="RefSeq" id="WP_354459158.1">
    <property type="nucleotide sequence ID" value="NZ_JBEWSZ010000001.1"/>
</dbReference>
<dbReference type="SUPFAM" id="SSF111369">
    <property type="entry name" value="HlyD-like secretion proteins"/>
    <property type="match status" value="1"/>
</dbReference>
<keyword evidence="8" id="KW-1185">Reference proteome</keyword>
<dbReference type="InterPro" id="IPR058792">
    <property type="entry name" value="Beta-barrel_RND_2"/>
</dbReference>
<evidence type="ECO:0000256" key="2">
    <source>
        <dbReference type="SAM" id="Coils"/>
    </source>
</evidence>
<reference evidence="7 8" key="1">
    <citation type="submission" date="2024-06" db="EMBL/GenBank/DDBJ databases">
        <authorList>
            <person name="Kim D.-U."/>
        </authorList>
    </citation>
    <scope>NUCLEOTIDE SEQUENCE [LARGE SCALE GENOMIC DNA]</scope>
    <source>
        <strain evidence="7 8">KACC15460</strain>
    </source>
</reference>
<evidence type="ECO:0000313" key="8">
    <source>
        <dbReference type="Proteomes" id="UP001548832"/>
    </source>
</evidence>
<dbReference type="Pfam" id="PF25954">
    <property type="entry name" value="Beta-barrel_RND_2"/>
    <property type="match status" value="1"/>
</dbReference>
<dbReference type="PANTHER" id="PTHR30469:SF15">
    <property type="entry name" value="HLYD FAMILY OF SECRETION PROTEINS"/>
    <property type="match status" value="1"/>
</dbReference>
<comment type="similarity">
    <text evidence="1">Belongs to the membrane fusion protein (MFP) (TC 8.A.1) family.</text>
</comment>
<feature type="domain" description="Multidrug resistance protein MdtA-like barrel-sandwich hybrid" evidence="5">
    <location>
        <begin position="121"/>
        <end position="267"/>
    </location>
</feature>
<dbReference type="EMBL" id="JBEWSZ010000001">
    <property type="protein sequence ID" value="MET2827110.1"/>
    <property type="molecule type" value="Genomic_DNA"/>
</dbReference>
<evidence type="ECO:0000259" key="5">
    <source>
        <dbReference type="Pfam" id="PF25917"/>
    </source>
</evidence>